<comment type="caution">
    <text evidence="1">The sequence shown here is derived from an EMBL/GenBank/DDBJ whole genome shotgun (WGS) entry which is preliminary data.</text>
</comment>
<evidence type="ECO:0000313" key="1">
    <source>
        <dbReference type="EMBL" id="GAI37583.1"/>
    </source>
</evidence>
<protein>
    <submittedName>
        <fullName evidence="1">Uncharacterized protein</fullName>
    </submittedName>
</protein>
<reference evidence="1" key="1">
    <citation type="journal article" date="2014" name="Front. Microbiol.">
        <title>High frequency of phylogenetically diverse reductive dehalogenase-homologous genes in deep subseafloor sedimentary metagenomes.</title>
        <authorList>
            <person name="Kawai M."/>
            <person name="Futagami T."/>
            <person name="Toyoda A."/>
            <person name="Takaki Y."/>
            <person name="Nishi S."/>
            <person name="Hori S."/>
            <person name="Arai W."/>
            <person name="Tsubouchi T."/>
            <person name="Morono Y."/>
            <person name="Uchiyama I."/>
            <person name="Ito T."/>
            <person name="Fujiyama A."/>
            <person name="Inagaki F."/>
            <person name="Takami H."/>
        </authorList>
    </citation>
    <scope>NUCLEOTIDE SEQUENCE</scope>
    <source>
        <strain evidence="1">Expedition CK06-06</strain>
    </source>
</reference>
<dbReference type="AlphaFoldDB" id="X1N1Y6"/>
<sequence length="44" mass="4966">MAWFGLSCAVNFVYSEAFSESKHSRDLHGIYANRLQTETSQANV</sequence>
<gene>
    <name evidence="1" type="ORF">S06H3_40449</name>
</gene>
<proteinExistence type="predicted"/>
<name>X1N1Y6_9ZZZZ</name>
<accession>X1N1Y6</accession>
<dbReference type="EMBL" id="BARV01024829">
    <property type="protein sequence ID" value="GAI37583.1"/>
    <property type="molecule type" value="Genomic_DNA"/>
</dbReference>
<feature type="non-terminal residue" evidence="1">
    <location>
        <position position="44"/>
    </location>
</feature>
<organism evidence="1">
    <name type="scientific">marine sediment metagenome</name>
    <dbReference type="NCBI Taxonomy" id="412755"/>
    <lineage>
        <taxon>unclassified sequences</taxon>
        <taxon>metagenomes</taxon>
        <taxon>ecological metagenomes</taxon>
    </lineage>
</organism>